<dbReference type="PROSITE" id="PS00195">
    <property type="entry name" value="GLUTAREDOXIN_1"/>
    <property type="match status" value="1"/>
</dbReference>
<keyword evidence="4" id="KW-1185">Reference proteome</keyword>
<evidence type="ECO:0000313" key="5">
    <source>
        <dbReference type="Proteomes" id="UP000254626"/>
    </source>
</evidence>
<evidence type="ECO:0000313" key="2">
    <source>
        <dbReference type="EMBL" id="AMF94556.1"/>
    </source>
</evidence>
<dbReference type="GeneID" id="29384698"/>
<dbReference type="GO" id="GO:0005829">
    <property type="term" value="C:cytosol"/>
    <property type="evidence" value="ECO:0007669"/>
    <property type="project" value="InterPro"/>
</dbReference>
<evidence type="ECO:0000313" key="4">
    <source>
        <dbReference type="Proteomes" id="UP000057088"/>
    </source>
</evidence>
<feature type="domain" description="GST N-terminal" evidence="1">
    <location>
        <begin position="1"/>
        <end position="77"/>
    </location>
</feature>
<dbReference type="SUPFAM" id="SSF47616">
    <property type="entry name" value="GST C-terminal domain-like"/>
    <property type="match status" value="1"/>
</dbReference>
<reference evidence="3 5" key="3">
    <citation type="submission" date="2018-06" db="EMBL/GenBank/DDBJ databases">
        <authorList>
            <consortium name="Pathogen Informatics"/>
            <person name="Doyle S."/>
        </authorList>
    </citation>
    <scope>NUCLEOTIDE SEQUENCE [LARGE SCALE GENOMIC DNA]</scope>
    <source>
        <strain evidence="3 5">NCTC11327</strain>
    </source>
</reference>
<reference evidence="4" key="1">
    <citation type="submission" date="2015-12" db="EMBL/GenBank/DDBJ databases">
        <title>FDA dAtabase for Regulatory Grade micrObial Sequences (FDA-ARGOS): Supporting development and validation of Infectious Disease Dx tests.</title>
        <authorList>
            <person name="Hoffmann M."/>
            <person name="Allard M."/>
            <person name="Evans P."/>
            <person name="Brown E."/>
            <person name="Tallon L.J."/>
            <person name="Sadzewicz L."/>
            <person name="Sengamalay N."/>
            <person name="Ott S."/>
            <person name="Godinez A."/>
            <person name="Nagaraj S."/>
            <person name="Vyas G."/>
            <person name="Aluvathingal J."/>
            <person name="Nadendla S."/>
            <person name="Geyer C."/>
            <person name="Sichtig H."/>
        </authorList>
    </citation>
    <scope>NUCLEOTIDE SEQUENCE [LARGE SCALE GENOMIC DNA]</scope>
    <source>
        <strain evidence="4">ATCC 33809</strain>
    </source>
</reference>
<dbReference type="Gene3D" id="3.40.30.10">
    <property type="entry name" value="Glutaredoxin"/>
    <property type="match status" value="1"/>
</dbReference>
<dbReference type="EMBL" id="UHIP01000001">
    <property type="protein sequence ID" value="SUP24658.1"/>
    <property type="molecule type" value="Genomic_DNA"/>
</dbReference>
<dbReference type="Gene3D" id="1.20.1050.10">
    <property type="match status" value="1"/>
</dbReference>
<dbReference type="Proteomes" id="UP000254626">
    <property type="component" value="Unassembled WGS sequence"/>
</dbReference>
<dbReference type="AlphaFoldDB" id="A0AAX2LPI3"/>
<dbReference type="InterPro" id="IPR007494">
    <property type="entry name" value="Glutaredoxin2_C"/>
</dbReference>
<dbReference type="Proteomes" id="UP000057088">
    <property type="component" value="Chromosome 2"/>
</dbReference>
<dbReference type="Pfam" id="PF13417">
    <property type="entry name" value="GST_N_3"/>
    <property type="match status" value="1"/>
</dbReference>
<reference evidence="2" key="2">
    <citation type="submission" date="2018-01" db="EMBL/GenBank/DDBJ databases">
        <title>FDA dAtabase for Regulatory Grade micrObial Sequences (FDA-ARGOS): Supporting development and validation of Infectious Disease Dx tests.</title>
        <authorList>
            <person name="Hoffmann M."/>
            <person name="Allard M."/>
            <person name="Evans P."/>
            <person name="Brown E."/>
            <person name="Tallon L."/>
            <person name="Sadzewicz L."/>
            <person name="Sengamalay N."/>
            <person name="Ott S."/>
            <person name="Godinez A."/>
            <person name="Nagaraj S."/>
            <person name="Vyas G."/>
            <person name="Aluvathingal J."/>
            <person name="Nadendla S."/>
            <person name="Geyer C."/>
            <person name="Sichtig H."/>
        </authorList>
    </citation>
    <scope>NUCLEOTIDE SEQUENCE</scope>
    <source>
        <strain evidence="2">ATCC 33809</strain>
    </source>
</reference>
<dbReference type="InterPro" id="IPR004045">
    <property type="entry name" value="Glutathione_S-Trfase_N"/>
</dbReference>
<dbReference type="InterPro" id="IPR011767">
    <property type="entry name" value="GLR_AS"/>
</dbReference>
<dbReference type="InterPro" id="IPR036249">
    <property type="entry name" value="Thioredoxin-like_sf"/>
</dbReference>
<evidence type="ECO:0000313" key="3">
    <source>
        <dbReference type="EMBL" id="SUP24658.1"/>
    </source>
</evidence>
<dbReference type="SFLD" id="SFLDS00019">
    <property type="entry name" value="Glutathione_Transferase_(cytos"/>
    <property type="match status" value="1"/>
</dbReference>
<proteinExistence type="predicted"/>
<dbReference type="EMBL" id="CP014035">
    <property type="protein sequence ID" value="AMF94556.1"/>
    <property type="molecule type" value="Genomic_DNA"/>
</dbReference>
<dbReference type="RefSeq" id="WP_061056554.1">
    <property type="nucleotide sequence ID" value="NZ_CABLBX010000002.1"/>
</dbReference>
<dbReference type="NCBIfam" id="TIGR02182">
    <property type="entry name" value="GRXB"/>
    <property type="match status" value="1"/>
</dbReference>
<protein>
    <submittedName>
        <fullName evidence="2 3">Glutaredoxin</fullName>
    </submittedName>
</protein>
<dbReference type="SUPFAM" id="SSF52833">
    <property type="entry name" value="Thioredoxin-like"/>
    <property type="match status" value="1"/>
</dbReference>
<dbReference type="KEGG" id="vfl:AL536_13895"/>
<organism evidence="3 5">
    <name type="scientific">Vibrio fluvialis</name>
    <dbReference type="NCBI Taxonomy" id="676"/>
    <lineage>
        <taxon>Bacteria</taxon>
        <taxon>Pseudomonadati</taxon>
        <taxon>Pseudomonadota</taxon>
        <taxon>Gammaproteobacteria</taxon>
        <taxon>Vibrionales</taxon>
        <taxon>Vibrionaceae</taxon>
        <taxon>Vibrio</taxon>
    </lineage>
</organism>
<dbReference type="NCBIfam" id="NF007702">
    <property type="entry name" value="PRK10387.1"/>
    <property type="match status" value="1"/>
</dbReference>
<accession>A0AAX2LPI3</accession>
<dbReference type="CDD" id="cd03199">
    <property type="entry name" value="GST_C_GRX2"/>
    <property type="match status" value="1"/>
</dbReference>
<name>A0AAX2LPI3_VIBFL</name>
<gene>
    <name evidence="3" type="primary">grxB</name>
    <name evidence="2" type="ORF">AL536_13895</name>
    <name evidence="3" type="ORF">NCTC11327_01525</name>
</gene>
<dbReference type="SFLD" id="SFLDG01183">
    <property type="entry name" value="Grx2-like"/>
    <property type="match status" value="1"/>
</dbReference>
<dbReference type="Pfam" id="PF04399">
    <property type="entry name" value="Glutaredoxin2_C"/>
    <property type="match status" value="1"/>
</dbReference>
<dbReference type="InterPro" id="IPR036282">
    <property type="entry name" value="Glutathione-S-Trfase_C_sf"/>
</dbReference>
<dbReference type="SFLD" id="SFLDG01204">
    <property type="entry name" value="Grx2-like.1"/>
    <property type="match status" value="1"/>
</dbReference>
<dbReference type="InterPro" id="IPR011901">
    <property type="entry name" value="Grx2"/>
</dbReference>
<evidence type="ECO:0000259" key="1">
    <source>
        <dbReference type="PROSITE" id="PS50404"/>
    </source>
</evidence>
<sequence length="216" mass="24778">MKLFVFQHCPYCIKAMMVAAYKKIDVEWVYLQNHDVDARIAKVGANMVPILQKPDGSYMAESLDIAAYFDALDGQPGLTVAEFGDEISDWQRQIAPFNGPLVHPRWMMIDLPEFQLPEAKAWYTKNKSAMIGMSFEQAYANTTDFLEPMNVLLSKLNWLRLPSERSNQLSYDDVNLYPTLRNLTVVKGIQFPERVRQYLDEITALTTIPLYDEVAV</sequence>
<dbReference type="InterPro" id="IPR040079">
    <property type="entry name" value="Glutathione_S-Trfase"/>
</dbReference>
<dbReference type="PROSITE" id="PS50404">
    <property type="entry name" value="GST_NTER"/>
    <property type="match status" value="1"/>
</dbReference>